<comment type="cofactor">
    <cofactor evidence="6">
        <name>Mg(2+)</name>
        <dbReference type="ChEBI" id="CHEBI:18420"/>
    </cofactor>
</comment>
<comment type="subunit">
    <text evidence="6">Homodimer.</text>
</comment>
<keyword evidence="6" id="KW-0460">Magnesium</keyword>
<dbReference type="NCBIfam" id="TIGR00336">
    <property type="entry name" value="pyrE"/>
    <property type="match status" value="1"/>
</dbReference>
<name>A0A8J6Y169_9BACT</name>
<sequence>MQTDRDRLRDLLKEHSLMFGEFVLVSGKKSNFYFDSKKTTMIPEGAYLVSREILRVIREEGIEADAIGGMTLGADPIVCPVAALSHLEGPPLRAFIVRKEAKGHGTGRQIEGNLKPGSRVVVVDDVVTTAGSTLKAIDAVLEAGFTIAAVISLVDREEGGTEKLTRWPYFPLYRRSEIFTSVAP</sequence>
<dbReference type="CDD" id="cd06223">
    <property type="entry name" value="PRTases_typeI"/>
    <property type="match status" value="1"/>
</dbReference>
<evidence type="ECO:0000313" key="8">
    <source>
        <dbReference type="EMBL" id="MBD3869055.1"/>
    </source>
</evidence>
<dbReference type="EC" id="2.4.2.10" evidence="2 6"/>
<feature type="binding site" evidence="6">
    <location>
        <position position="102"/>
    </location>
    <ligand>
        <name>5-phospho-alpha-D-ribose 1-diphosphate</name>
        <dbReference type="ChEBI" id="CHEBI:58017"/>
        <note>ligand shared between dimeric partners</note>
    </ligand>
</feature>
<feature type="binding site" evidence="6">
    <location>
        <position position="156"/>
    </location>
    <ligand>
        <name>orotate</name>
        <dbReference type="ChEBI" id="CHEBI:30839"/>
    </ligand>
</feature>
<feature type="binding site" description="in other chain" evidence="6">
    <location>
        <begin position="124"/>
        <end position="132"/>
    </location>
    <ligand>
        <name>5-phospho-alpha-D-ribose 1-diphosphate</name>
        <dbReference type="ChEBI" id="CHEBI:58017"/>
        <note>ligand shared between dimeric partners</note>
    </ligand>
</feature>
<comment type="pathway">
    <text evidence="1 6">Pyrimidine metabolism; UMP biosynthesis via de novo pathway; UMP from orotate: step 1/2.</text>
</comment>
<dbReference type="HAMAP" id="MF_01208">
    <property type="entry name" value="PyrE"/>
    <property type="match status" value="1"/>
</dbReference>
<dbReference type="GO" id="GO:0000287">
    <property type="term" value="F:magnesium ion binding"/>
    <property type="evidence" value="ECO:0007669"/>
    <property type="project" value="UniProtKB-UniRule"/>
</dbReference>
<feature type="binding site" evidence="6">
    <location>
        <position position="98"/>
    </location>
    <ligand>
        <name>5-phospho-alpha-D-ribose 1-diphosphate</name>
        <dbReference type="ChEBI" id="CHEBI:58017"/>
        <note>ligand shared between dimeric partners</note>
    </ligand>
</feature>
<dbReference type="SUPFAM" id="SSF53271">
    <property type="entry name" value="PRTase-like"/>
    <property type="match status" value="1"/>
</dbReference>
<dbReference type="PANTHER" id="PTHR19278:SF9">
    <property type="entry name" value="URIDINE 5'-MONOPHOSPHATE SYNTHASE"/>
    <property type="match status" value="1"/>
</dbReference>
<comment type="function">
    <text evidence="6">Catalyzes the transfer of a ribosyl phosphate group from 5-phosphoribose 1-diphosphate to orotate, leading to the formation of orotidine monophosphate (OMP).</text>
</comment>
<evidence type="ECO:0000256" key="1">
    <source>
        <dbReference type="ARBA" id="ARBA00004889"/>
    </source>
</evidence>
<protein>
    <recommendedName>
        <fullName evidence="2 6">Orotate phosphoribosyltransferase</fullName>
        <shortName evidence="6">OPRT</shortName>
        <shortName evidence="6">OPRTase</shortName>
        <ecNumber evidence="2 6">2.4.2.10</ecNumber>
    </recommendedName>
</protein>
<gene>
    <name evidence="6 8" type="primary">pyrE</name>
    <name evidence="8" type="ORF">IFK94_13105</name>
</gene>
<keyword evidence="5 6" id="KW-0665">Pyrimidine biosynthesis</keyword>
<keyword evidence="4 6" id="KW-0808">Transferase</keyword>
<dbReference type="PANTHER" id="PTHR19278">
    <property type="entry name" value="OROTATE PHOSPHORIBOSYLTRANSFERASE"/>
    <property type="match status" value="1"/>
</dbReference>
<dbReference type="EMBL" id="JACXWD010000057">
    <property type="protein sequence ID" value="MBD3869055.1"/>
    <property type="molecule type" value="Genomic_DNA"/>
</dbReference>
<comment type="catalytic activity">
    <reaction evidence="6">
        <text>orotidine 5'-phosphate + diphosphate = orotate + 5-phospho-alpha-D-ribose 1-diphosphate</text>
        <dbReference type="Rhea" id="RHEA:10380"/>
        <dbReference type="ChEBI" id="CHEBI:30839"/>
        <dbReference type="ChEBI" id="CHEBI:33019"/>
        <dbReference type="ChEBI" id="CHEBI:57538"/>
        <dbReference type="ChEBI" id="CHEBI:58017"/>
        <dbReference type="EC" id="2.4.2.10"/>
    </reaction>
</comment>
<dbReference type="Proteomes" id="UP000648239">
    <property type="component" value="Unassembled WGS sequence"/>
</dbReference>
<dbReference type="GO" id="GO:0004588">
    <property type="term" value="F:orotate phosphoribosyltransferase activity"/>
    <property type="evidence" value="ECO:0007669"/>
    <property type="project" value="UniProtKB-UniRule"/>
</dbReference>
<accession>A0A8J6Y169</accession>
<proteinExistence type="inferred from homology"/>
<dbReference type="GO" id="GO:0019856">
    <property type="term" value="P:pyrimidine nucleobase biosynthetic process"/>
    <property type="evidence" value="ECO:0007669"/>
    <property type="project" value="TreeGrafter"/>
</dbReference>
<evidence type="ECO:0000256" key="6">
    <source>
        <dbReference type="HAMAP-Rule" id="MF_01208"/>
    </source>
</evidence>
<dbReference type="InterPro" id="IPR000836">
    <property type="entry name" value="PRTase_dom"/>
</dbReference>
<dbReference type="AlphaFoldDB" id="A0A8J6Y169"/>
<feature type="binding site" evidence="6">
    <location>
        <position position="104"/>
    </location>
    <ligand>
        <name>5-phospho-alpha-D-ribose 1-diphosphate</name>
        <dbReference type="ChEBI" id="CHEBI:58017"/>
        <note>ligand shared between dimeric partners</note>
    </ligand>
</feature>
<evidence type="ECO:0000256" key="5">
    <source>
        <dbReference type="ARBA" id="ARBA00022975"/>
    </source>
</evidence>
<dbReference type="GO" id="GO:0044205">
    <property type="term" value="P:'de novo' UMP biosynthetic process"/>
    <property type="evidence" value="ECO:0007669"/>
    <property type="project" value="UniProtKB-UniRule"/>
</dbReference>
<dbReference type="Pfam" id="PF00156">
    <property type="entry name" value="Pribosyltran"/>
    <property type="match status" value="1"/>
</dbReference>
<evidence type="ECO:0000256" key="3">
    <source>
        <dbReference type="ARBA" id="ARBA00022676"/>
    </source>
</evidence>
<dbReference type="InterPro" id="IPR029057">
    <property type="entry name" value="PRTase-like"/>
</dbReference>
<feature type="domain" description="Phosphoribosyltransferase" evidence="7">
    <location>
        <begin position="93"/>
        <end position="163"/>
    </location>
</feature>
<evidence type="ECO:0000256" key="4">
    <source>
        <dbReference type="ARBA" id="ARBA00022679"/>
    </source>
</evidence>
<dbReference type="UniPathway" id="UPA00070">
    <property type="reaction ID" value="UER00119"/>
</dbReference>
<organism evidence="8 9">
    <name type="scientific">Candidatus Polarisedimenticola svalbardensis</name>
    <dbReference type="NCBI Taxonomy" id="2886004"/>
    <lineage>
        <taxon>Bacteria</taxon>
        <taxon>Pseudomonadati</taxon>
        <taxon>Acidobacteriota</taxon>
        <taxon>Candidatus Polarisedimenticolia</taxon>
        <taxon>Candidatus Polarisedimenticolales</taxon>
        <taxon>Candidatus Polarisedimenticolaceae</taxon>
        <taxon>Candidatus Polarisedimenticola</taxon>
    </lineage>
</organism>
<evidence type="ECO:0000256" key="2">
    <source>
        <dbReference type="ARBA" id="ARBA00011971"/>
    </source>
</evidence>
<dbReference type="Gene3D" id="3.40.50.2020">
    <property type="match status" value="1"/>
</dbReference>
<comment type="similarity">
    <text evidence="6">Belongs to the purine/pyrimidine phosphoribosyltransferase family. PyrE subfamily.</text>
</comment>
<evidence type="ECO:0000313" key="9">
    <source>
        <dbReference type="Proteomes" id="UP000648239"/>
    </source>
</evidence>
<feature type="binding site" evidence="6">
    <location>
        <position position="128"/>
    </location>
    <ligand>
        <name>orotate</name>
        <dbReference type="ChEBI" id="CHEBI:30839"/>
    </ligand>
</feature>
<evidence type="ECO:0000259" key="7">
    <source>
        <dbReference type="Pfam" id="PF00156"/>
    </source>
</evidence>
<comment type="caution">
    <text evidence="8">The sequence shown here is derived from an EMBL/GenBank/DDBJ whole genome shotgun (WGS) entry which is preliminary data.</text>
</comment>
<dbReference type="InterPro" id="IPR023031">
    <property type="entry name" value="OPRT"/>
</dbReference>
<dbReference type="InterPro" id="IPR004467">
    <property type="entry name" value="Or_phspho_trans_dom"/>
</dbReference>
<keyword evidence="3 6" id="KW-0328">Glycosyltransferase</keyword>
<feature type="binding site" description="in other chain" evidence="6">
    <location>
        <position position="99"/>
    </location>
    <ligand>
        <name>5-phospho-alpha-D-ribose 1-diphosphate</name>
        <dbReference type="ChEBI" id="CHEBI:58017"/>
        <note>ligand shared between dimeric partners</note>
    </ligand>
</feature>
<comment type="caution">
    <text evidence="6">Lacks conserved residue(s) required for the propagation of feature annotation.</text>
</comment>
<reference evidence="8 9" key="1">
    <citation type="submission" date="2020-08" db="EMBL/GenBank/DDBJ databases">
        <title>Acidobacteriota in marine sediments use diverse sulfur dissimilation pathways.</title>
        <authorList>
            <person name="Wasmund K."/>
        </authorList>
    </citation>
    <scope>NUCLEOTIDE SEQUENCE [LARGE SCALE GENOMIC DNA]</scope>
    <source>
        <strain evidence="8">MAG AM4</strain>
    </source>
</reference>